<sequence>MQRLRLTFATSTSNFPDLPTCAALPHRPAPYHRHAPPGLRIILLVTAELDKVKAFLLQITVIVLDVWKSIAVQATFITCRSRQTLPPTNEGVVGLLPTYPEGTEVDCVDLKFGKADFVACTFTFPVSSVADLVHLITRSPLPALAICFYGYHFLPSPVEPVRALDYTYATMANEPFEALLFGRRWNPEGHSLTLDCPLDVHEDVGMLFMLQLGQVRQIEAPTNTLVWRAVGGMSVDVHLNYGEEYCNFHEIVAGTLQTRMPMTTAEWNLEPGQWIIAQITLRRRQTTLPAVKSFHIVASELRVADIAV</sequence>
<organism evidence="1 2">
    <name type="scientific">Mycena rosella</name>
    <name type="common">Pink bonnet</name>
    <name type="synonym">Agaricus rosellus</name>
    <dbReference type="NCBI Taxonomy" id="1033263"/>
    <lineage>
        <taxon>Eukaryota</taxon>
        <taxon>Fungi</taxon>
        <taxon>Dikarya</taxon>
        <taxon>Basidiomycota</taxon>
        <taxon>Agaricomycotina</taxon>
        <taxon>Agaricomycetes</taxon>
        <taxon>Agaricomycetidae</taxon>
        <taxon>Agaricales</taxon>
        <taxon>Marasmiineae</taxon>
        <taxon>Mycenaceae</taxon>
        <taxon>Mycena</taxon>
    </lineage>
</organism>
<dbReference type="AlphaFoldDB" id="A0AAD7DQ04"/>
<comment type="caution">
    <text evidence="1">The sequence shown here is derived from an EMBL/GenBank/DDBJ whole genome shotgun (WGS) entry which is preliminary data.</text>
</comment>
<reference evidence="1" key="1">
    <citation type="submission" date="2023-03" db="EMBL/GenBank/DDBJ databases">
        <title>Massive genome expansion in bonnet fungi (Mycena s.s.) driven by repeated elements and novel gene families across ecological guilds.</title>
        <authorList>
            <consortium name="Lawrence Berkeley National Laboratory"/>
            <person name="Harder C.B."/>
            <person name="Miyauchi S."/>
            <person name="Viragh M."/>
            <person name="Kuo A."/>
            <person name="Thoen E."/>
            <person name="Andreopoulos B."/>
            <person name="Lu D."/>
            <person name="Skrede I."/>
            <person name="Drula E."/>
            <person name="Henrissat B."/>
            <person name="Morin E."/>
            <person name="Kohler A."/>
            <person name="Barry K."/>
            <person name="LaButti K."/>
            <person name="Morin E."/>
            <person name="Salamov A."/>
            <person name="Lipzen A."/>
            <person name="Mereny Z."/>
            <person name="Hegedus B."/>
            <person name="Baldrian P."/>
            <person name="Stursova M."/>
            <person name="Weitz H."/>
            <person name="Taylor A."/>
            <person name="Grigoriev I.V."/>
            <person name="Nagy L.G."/>
            <person name="Martin F."/>
            <person name="Kauserud H."/>
        </authorList>
    </citation>
    <scope>NUCLEOTIDE SEQUENCE</scope>
    <source>
        <strain evidence="1">CBHHK067</strain>
    </source>
</reference>
<accession>A0AAD7DQ04</accession>
<protein>
    <submittedName>
        <fullName evidence="1">Uncharacterized protein</fullName>
    </submittedName>
</protein>
<dbReference type="EMBL" id="JARKIE010000032">
    <property type="protein sequence ID" value="KAJ7696969.1"/>
    <property type="molecule type" value="Genomic_DNA"/>
</dbReference>
<evidence type="ECO:0000313" key="1">
    <source>
        <dbReference type="EMBL" id="KAJ7696969.1"/>
    </source>
</evidence>
<gene>
    <name evidence="1" type="ORF">B0H17DRAFT_1130621</name>
</gene>
<dbReference type="Proteomes" id="UP001221757">
    <property type="component" value="Unassembled WGS sequence"/>
</dbReference>
<proteinExistence type="predicted"/>
<keyword evidence="2" id="KW-1185">Reference proteome</keyword>
<evidence type="ECO:0000313" key="2">
    <source>
        <dbReference type="Proteomes" id="UP001221757"/>
    </source>
</evidence>
<name>A0AAD7DQ04_MYCRO</name>